<keyword evidence="3" id="KW-0804">Transcription</keyword>
<dbReference type="PANTHER" id="PTHR30136:SF24">
    <property type="entry name" value="HTH-TYPE TRANSCRIPTIONAL REPRESSOR ALLR"/>
    <property type="match status" value="1"/>
</dbReference>
<dbReference type="InterPro" id="IPR036388">
    <property type="entry name" value="WH-like_DNA-bd_sf"/>
</dbReference>
<dbReference type="InterPro" id="IPR036390">
    <property type="entry name" value="WH_DNA-bd_sf"/>
</dbReference>
<dbReference type="SUPFAM" id="SSF46785">
    <property type="entry name" value="Winged helix' DNA-binding domain"/>
    <property type="match status" value="1"/>
</dbReference>
<dbReference type="InterPro" id="IPR005471">
    <property type="entry name" value="Tscrpt_reg_IclR_N"/>
</dbReference>
<comment type="caution">
    <text evidence="8">The sequence shown here is derived from an EMBL/GenBank/DDBJ whole genome shotgun (WGS) entry which is preliminary data.</text>
</comment>
<accession>A0A537LPC6</accession>
<evidence type="ECO:0000256" key="2">
    <source>
        <dbReference type="ARBA" id="ARBA00023125"/>
    </source>
</evidence>
<dbReference type="PROSITE" id="PS51078">
    <property type="entry name" value="ICLR_ED"/>
    <property type="match status" value="1"/>
</dbReference>
<dbReference type="Proteomes" id="UP000318661">
    <property type="component" value="Unassembled WGS sequence"/>
</dbReference>
<keyword evidence="1" id="KW-0805">Transcription regulation</keyword>
<evidence type="ECO:0000256" key="5">
    <source>
        <dbReference type="ARBA" id="ARBA00070406"/>
    </source>
</evidence>
<evidence type="ECO:0000256" key="3">
    <source>
        <dbReference type="ARBA" id="ARBA00023163"/>
    </source>
</evidence>
<dbReference type="Gene3D" id="1.10.10.10">
    <property type="entry name" value="Winged helix-like DNA-binding domain superfamily/Winged helix DNA-binding domain"/>
    <property type="match status" value="1"/>
</dbReference>
<name>A0A537LPC6_9BACT</name>
<dbReference type="InterPro" id="IPR029016">
    <property type="entry name" value="GAF-like_dom_sf"/>
</dbReference>
<dbReference type="PANTHER" id="PTHR30136">
    <property type="entry name" value="HELIX-TURN-HELIX TRANSCRIPTIONAL REGULATOR, ICLR FAMILY"/>
    <property type="match status" value="1"/>
</dbReference>
<dbReference type="FunFam" id="1.10.10.10:FF:000056">
    <property type="entry name" value="IclR family transcriptional regulator"/>
    <property type="match status" value="1"/>
</dbReference>
<dbReference type="Pfam" id="PF09339">
    <property type="entry name" value="HTH_IclR"/>
    <property type="match status" value="1"/>
</dbReference>
<evidence type="ECO:0000259" key="6">
    <source>
        <dbReference type="PROSITE" id="PS51077"/>
    </source>
</evidence>
<dbReference type="AlphaFoldDB" id="A0A537LPC6"/>
<dbReference type="InterPro" id="IPR014757">
    <property type="entry name" value="Tscrpt_reg_IclR_C"/>
</dbReference>
<evidence type="ECO:0000313" key="8">
    <source>
        <dbReference type="EMBL" id="TMJ09856.1"/>
    </source>
</evidence>
<evidence type="ECO:0000256" key="4">
    <source>
        <dbReference type="ARBA" id="ARBA00058938"/>
    </source>
</evidence>
<dbReference type="Pfam" id="PF01614">
    <property type="entry name" value="IclR_C"/>
    <property type="match status" value="1"/>
</dbReference>
<dbReference type="GO" id="GO:0045892">
    <property type="term" value="P:negative regulation of DNA-templated transcription"/>
    <property type="evidence" value="ECO:0007669"/>
    <property type="project" value="TreeGrafter"/>
</dbReference>
<sequence>MKLDTSGDPSATRYGVRVVGRTFDVLELLRDADHPLSLGEISRRLGLVKSSGFRLLRTLEHRGYVERIGDDGRYHLGPQFMTFVRGPAGHRRLMEAALPHMQRILAQYGETVNLGILRDGEVLYLEMLESPHAFRMTARVGARSPVHSTALGKAIAAFLPEEEVRPITQSRKLPALTSKTITSPAAWRQELARVRRRGIAEDNGETDPEASCIAAPIFGADGRPVGAISISGPTSRILVLKPKAAQTLVAACRAISRASGFIFPSARREGVNGAVARVAGP</sequence>
<reference evidence="8 9" key="1">
    <citation type="journal article" date="2019" name="Nat. Microbiol.">
        <title>Mediterranean grassland soil C-N compound turnover is dependent on rainfall and depth, and is mediated by genomically divergent microorganisms.</title>
        <authorList>
            <person name="Diamond S."/>
            <person name="Andeer P.F."/>
            <person name="Li Z."/>
            <person name="Crits-Christoph A."/>
            <person name="Burstein D."/>
            <person name="Anantharaman K."/>
            <person name="Lane K.R."/>
            <person name="Thomas B.C."/>
            <person name="Pan C."/>
            <person name="Northen T.R."/>
            <person name="Banfield J.F."/>
        </authorList>
    </citation>
    <scope>NUCLEOTIDE SEQUENCE [LARGE SCALE GENOMIC DNA]</scope>
    <source>
        <strain evidence="8">NP_2</strain>
    </source>
</reference>
<dbReference type="PROSITE" id="PS51077">
    <property type="entry name" value="HTH_ICLR"/>
    <property type="match status" value="1"/>
</dbReference>
<gene>
    <name evidence="8" type="ORF">E6G99_02025</name>
</gene>
<comment type="function">
    <text evidence="4">May be an activator protein for the gylABX operon.</text>
</comment>
<proteinExistence type="predicted"/>
<evidence type="ECO:0000259" key="7">
    <source>
        <dbReference type="PROSITE" id="PS51078"/>
    </source>
</evidence>
<dbReference type="GO" id="GO:0003677">
    <property type="term" value="F:DNA binding"/>
    <property type="evidence" value="ECO:0007669"/>
    <property type="project" value="UniProtKB-KW"/>
</dbReference>
<feature type="domain" description="HTH iclR-type" evidence="6">
    <location>
        <begin position="16"/>
        <end position="78"/>
    </location>
</feature>
<keyword evidence="2" id="KW-0238">DNA-binding</keyword>
<dbReference type="GO" id="GO:0003700">
    <property type="term" value="F:DNA-binding transcription factor activity"/>
    <property type="evidence" value="ECO:0007669"/>
    <property type="project" value="TreeGrafter"/>
</dbReference>
<organism evidence="8 9">
    <name type="scientific">Candidatus Segetimicrobium genomatis</name>
    <dbReference type="NCBI Taxonomy" id="2569760"/>
    <lineage>
        <taxon>Bacteria</taxon>
        <taxon>Bacillati</taxon>
        <taxon>Candidatus Sysuimicrobiota</taxon>
        <taxon>Candidatus Sysuimicrobiia</taxon>
        <taxon>Candidatus Sysuimicrobiales</taxon>
        <taxon>Candidatus Segetimicrobiaceae</taxon>
        <taxon>Candidatus Segetimicrobium</taxon>
    </lineage>
</organism>
<dbReference type="EMBL" id="VBAJ01000034">
    <property type="protein sequence ID" value="TMJ09856.1"/>
    <property type="molecule type" value="Genomic_DNA"/>
</dbReference>
<dbReference type="Gene3D" id="3.30.450.40">
    <property type="match status" value="1"/>
</dbReference>
<evidence type="ECO:0000256" key="1">
    <source>
        <dbReference type="ARBA" id="ARBA00023015"/>
    </source>
</evidence>
<dbReference type="SUPFAM" id="SSF55781">
    <property type="entry name" value="GAF domain-like"/>
    <property type="match status" value="1"/>
</dbReference>
<feature type="domain" description="IclR-ED" evidence="7">
    <location>
        <begin position="79"/>
        <end position="261"/>
    </location>
</feature>
<evidence type="ECO:0000313" key="9">
    <source>
        <dbReference type="Proteomes" id="UP000318661"/>
    </source>
</evidence>
<dbReference type="SMART" id="SM00346">
    <property type="entry name" value="HTH_ICLR"/>
    <property type="match status" value="1"/>
</dbReference>
<dbReference type="InterPro" id="IPR050707">
    <property type="entry name" value="HTH_MetabolicPath_Reg"/>
</dbReference>
<protein>
    <recommendedName>
        <fullName evidence="5">Glycerol operon regulatory protein</fullName>
    </recommendedName>
</protein>